<evidence type="ECO:0000313" key="2">
    <source>
        <dbReference type="Proteomes" id="UP000827976"/>
    </source>
</evidence>
<keyword evidence="2" id="KW-1185">Reference proteome</keyword>
<dbReference type="EMBL" id="CM037017">
    <property type="protein sequence ID" value="KAH7678079.1"/>
    <property type="molecule type" value="Genomic_DNA"/>
</dbReference>
<name>A0ACB7VU39_DIOAL</name>
<evidence type="ECO:0000313" key="1">
    <source>
        <dbReference type="EMBL" id="KAH7678079.1"/>
    </source>
</evidence>
<comment type="caution">
    <text evidence="1">The sequence shown here is derived from an EMBL/GenBank/DDBJ whole genome shotgun (WGS) entry which is preliminary data.</text>
</comment>
<proteinExistence type="predicted"/>
<reference evidence="2" key="1">
    <citation type="journal article" date="2022" name="Nat. Commun.">
        <title>Chromosome evolution and the genetic basis of agronomically important traits in greater yam.</title>
        <authorList>
            <person name="Bredeson J.V."/>
            <person name="Lyons J.B."/>
            <person name="Oniyinde I.O."/>
            <person name="Okereke N.R."/>
            <person name="Kolade O."/>
            <person name="Nnabue I."/>
            <person name="Nwadili C.O."/>
            <person name="Hribova E."/>
            <person name="Parker M."/>
            <person name="Nwogha J."/>
            <person name="Shu S."/>
            <person name="Carlson J."/>
            <person name="Kariba R."/>
            <person name="Muthemba S."/>
            <person name="Knop K."/>
            <person name="Barton G.J."/>
            <person name="Sherwood A.V."/>
            <person name="Lopez-Montes A."/>
            <person name="Asiedu R."/>
            <person name="Jamnadass R."/>
            <person name="Muchugi A."/>
            <person name="Goodstein D."/>
            <person name="Egesi C.N."/>
            <person name="Featherston J."/>
            <person name="Asfaw A."/>
            <person name="Simpson G.G."/>
            <person name="Dolezel J."/>
            <person name="Hendre P.S."/>
            <person name="Van Deynze A."/>
            <person name="Kumar P.L."/>
            <person name="Obidiegwu J.E."/>
            <person name="Bhattacharjee R."/>
            <person name="Rokhsar D.S."/>
        </authorList>
    </citation>
    <scope>NUCLEOTIDE SEQUENCE [LARGE SCALE GENOMIC DNA]</scope>
    <source>
        <strain evidence="2">cv. TDa95/00328</strain>
    </source>
</reference>
<protein>
    <submittedName>
        <fullName evidence="1">Uncharacterized protein</fullName>
    </submittedName>
</protein>
<accession>A0ACB7VU39</accession>
<gene>
    <name evidence="1" type="ORF">IHE45_07G126600</name>
</gene>
<dbReference type="Proteomes" id="UP000827976">
    <property type="component" value="Chromosome 7"/>
</dbReference>
<organism evidence="1 2">
    <name type="scientific">Dioscorea alata</name>
    <name type="common">Purple yam</name>
    <dbReference type="NCBI Taxonomy" id="55571"/>
    <lineage>
        <taxon>Eukaryota</taxon>
        <taxon>Viridiplantae</taxon>
        <taxon>Streptophyta</taxon>
        <taxon>Embryophyta</taxon>
        <taxon>Tracheophyta</taxon>
        <taxon>Spermatophyta</taxon>
        <taxon>Magnoliopsida</taxon>
        <taxon>Liliopsida</taxon>
        <taxon>Dioscoreales</taxon>
        <taxon>Dioscoreaceae</taxon>
        <taxon>Dioscorea</taxon>
    </lineage>
</organism>
<sequence length="990" mass="111389">MATFLRHQESTVRHDKNHVGWMWGFLHFFDFHHHLHVRKMLTDRKHTDGRQSQGTKDTNLKQNVPLSGEEHELLLSEADISMDDKVNAKIKSSASSRIKSLISKKMSKKRDKKKKTSPLASKLQRTLSIHYLECNDYVLSDELSSDSEASTVESNSCENESCTSSGPATPMWADFDGERQFEAYGIVSNISHAGHNQLNELGNQFIENQVVLTEKLTQAKDAWIKLKSLKYDTKGQSADVAVYQSKDFSDMLDLFNTNKELFQQISQDPNSVFIHHLPEKHASSSEMALTKSGSFPGTALSGKRRSGLSRFKREGEGGDSDNSRESQADNSASVSSTNDNSLQHEAPRAHMQFRILKPEHAAMNSAGTNSNLESLLASPRGLNDQMDAVAVSSRFKSLKQRIQDLIQETKKEQQRISMDGLLHKIPYGRKVSEKDERHNLWDRLAPENSFSVNSKHYSRGFRRSHSLTESLESYSRLLESVSFSEYDHKVSENAKGERHILGEGLAPEKPLSAKSKHYSSSFWRSRSLTESLESYSHLLESVSFREYTRLPEELRLVQEDPVMQNKKNPRTLGRILSNPEYGSYLQTKVLQTGDGAVNPVGSYVPKPIDSIISEDECKETNMSSLHTLVLETIDGGLEEIETMNELDQNQKGISKGLVHVEEAGDGLVSVEHMLRANHGDIADGNSEKEMSVDALDQSSQPDAVDDLKGKQSSYSVINEQEVTIEEEPCNKQTKPIPISDLNSCIEEESVCPAKYSAIEGGSELSIGGILCEGSNAHLDQDNELDVIERDTTKTQLQSAVADGDAFYVQVSKKDEAEFKYVKDLLQKSEFSGQSLPREFYSPYPEVHHSLLQKDTKCSNHDSDIAIDDPEMSLDHQLRFDLINEVLADIYVRSFSYWPGFMHFNSRTRPMPTGYHILEEVWENISWHHGSQAHHASQILDSIIARDFTANDGWMNLRWDAECVALELEALLLDDLVHEAVLDYNGLLISS</sequence>